<proteinExistence type="predicted"/>
<dbReference type="EnsemblMetazoa" id="PPA37969.1">
    <property type="protein sequence ID" value="PPA37969.1"/>
    <property type="gene ID" value="WBGene00276338"/>
</dbReference>
<accession>A0A2A6CH77</accession>
<protein>
    <submittedName>
        <fullName evidence="1">Uncharacterized protein</fullName>
    </submittedName>
</protein>
<reference evidence="1" key="2">
    <citation type="submission" date="2022-06" db="UniProtKB">
        <authorList>
            <consortium name="EnsemblMetazoa"/>
        </authorList>
    </citation>
    <scope>IDENTIFICATION</scope>
    <source>
        <strain evidence="1">PS312</strain>
    </source>
</reference>
<organism evidence="1 2">
    <name type="scientific">Pristionchus pacificus</name>
    <name type="common">Parasitic nematode worm</name>
    <dbReference type="NCBI Taxonomy" id="54126"/>
    <lineage>
        <taxon>Eukaryota</taxon>
        <taxon>Metazoa</taxon>
        <taxon>Ecdysozoa</taxon>
        <taxon>Nematoda</taxon>
        <taxon>Chromadorea</taxon>
        <taxon>Rhabditida</taxon>
        <taxon>Rhabditina</taxon>
        <taxon>Diplogasteromorpha</taxon>
        <taxon>Diplogasteroidea</taxon>
        <taxon>Neodiplogasteridae</taxon>
        <taxon>Pristionchus</taxon>
    </lineage>
</organism>
<evidence type="ECO:0000313" key="1">
    <source>
        <dbReference type="EnsemblMetazoa" id="PPA37969.1"/>
    </source>
</evidence>
<keyword evidence="2" id="KW-1185">Reference proteome</keyword>
<name>A0A2A6CH77_PRIPA</name>
<gene>
    <name evidence="1" type="primary">WBGene00276338</name>
</gene>
<reference evidence="2" key="1">
    <citation type="journal article" date="2008" name="Nat. Genet.">
        <title>The Pristionchus pacificus genome provides a unique perspective on nematode lifestyle and parasitism.</title>
        <authorList>
            <person name="Dieterich C."/>
            <person name="Clifton S.W."/>
            <person name="Schuster L.N."/>
            <person name="Chinwalla A."/>
            <person name="Delehaunty K."/>
            <person name="Dinkelacker I."/>
            <person name="Fulton L."/>
            <person name="Fulton R."/>
            <person name="Godfrey J."/>
            <person name="Minx P."/>
            <person name="Mitreva M."/>
            <person name="Roeseler W."/>
            <person name="Tian H."/>
            <person name="Witte H."/>
            <person name="Yang S.P."/>
            <person name="Wilson R.K."/>
            <person name="Sommer R.J."/>
        </authorList>
    </citation>
    <scope>NUCLEOTIDE SEQUENCE [LARGE SCALE GENOMIC DNA]</scope>
    <source>
        <strain evidence="2">PS312</strain>
    </source>
</reference>
<dbReference type="AlphaFoldDB" id="A0A2A6CH77"/>
<dbReference type="Proteomes" id="UP000005239">
    <property type="component" value="Unassembled WGS sequence"/>
</dbReference>
<evidence type="ECO:0000313" key="2">
    <source>
        <dbReference type="Proteomes" id="UP000005239"/>
    </source>
</evidence>
<sequence>MSSCLRNVVKRLRSMRKSVQSFLHPILIFLHLASPPPAPPAPRTTEYTLSTLPDSPPAYHSVFIRNPPPRVFLQPRASHLPPSFGETRVYPI</sequence>
<accession>A0A8R1USN2</accession>